<name>A0A0A8ZUL4_ARUDO</name>
<reference evidence="1" key="2">
    <citation type="journal article" date="2015" name="Data Brief">
        <title>Shoot transcriptome of the giant reed, Arundo donax.</title>
        <authorList>
            <person name="Barrero R.A."/>
            <person name="Guerrero F.D."/>
            <person name="Moolhuijzen P."/>
            <person name="Goolsby J.A."/>
            <person name="Tidwell J."/>
            <person name="Bellgard S.E."/>
            <person name="Bellgard M.I."/>
        </authorList>
    </citation>
    <scope>NUCLEOTIDE SEQUENCE</scope>
    <source>
        <tissue evidence="1">Shoot tissue taken approximately 20 cm above the soil surface</tissue>
    </source>
</reference>
<dbReference type="AlphaFoldDB" id="A0A0A8ZUL4"/>
<reference evidence="1" key="1">
    <citation type="submission" date="2014-09" db="EMBL/GenBank/DDBJ databases">
        <authorList>
            <person name="Magalhaes I.L.F."/>
            <person name="Oliveira U."/>
            <person name="Santos F.R."/>
            <person name="Vidigal T.H.D.A."/>
            <person name="Brescovit A.D."/>
            <person name="Santos A.J."/>
        </authorList>
    </citation>
    <scope>NUCLEOTIDE SEQUENCE</scope>
    <source>
        <tissue evidence="1">Shoot tissue taken approximately 20 cm above the soil surface</tissue>
    </source>
</reference>
<proteinExistence type="predicted"/>
<accession>A0A0A8ZUL4</accession>
<sequence length="25" mass="2932">MLKLQSKFPIKFALLVLIKTKQSKK</sequence>
<protein>
    <submittedName>
        <fullName evidence="1">Uncharacterized protein</fullName>
    </submittedName>
</protein>
<dbReference type="EMBL" id="GBRH01259383">
    <property type="protein sequence ID" value="JAD38512.1"/>
    <property type="molecule type" value="Transcribed_RNA"/>
</dbReference>
<evidence type="ECO:0000313" key="1">
    <source>
        <dbReference type="EMBL" id="JAD38512.1"/>
    </source>
</evidence>
<organism evidence="1">
    <name type="scientific">Arundo donax</name>
    <name type="common">Giant reed</name>
    <name type="synonym">Donax arundinaceus</name>
    <dbReference type="NCBI Taxonomy" id="35708"/>
    <lineage>
        <taxon>Eukaryota</taxon>
        <taxon>Viridiplantae</taxon>
        <taxon>Streptophyta</taxon>
        <taxon>Embryophyta</taxon>
        <taxon>Tracheophyta</taxon>
        <taxon>Spermatophyta</taxon>
        <taxon>Magnoliopsida</taxon>
        <taxon>Liliopsida</taxon>
        <taxon>Poales</taxon>
        <taxon>Poaceae</taxon>
        <taxon>PACMAD clade</taxon>
        <taxon>Arundinoideae</taxon>
        <taxon>Arundineae</taxon>
        <taxon>Arundo</taxon>
    </lineage>
</organism>